<dbReference type="CDD" id="cd00143">
    <property type="entry name" value="PP2Cc"/>
    <property type="match status" value="1"/>
</dbReference>
<proteinExistence type="predicted"/>
<dbReference type="SUPFAM" id="SSF81606">
    <property type="entry name" value="PP2C-like"/>
    <property type="match status" value="1"/>
</dbReference>
<dbReference type="RefSeq" id="WP_197002404.1">
    <property type="nucleotide sequence ID" value="NZ_BONS01000003.1"/>
</dbReference>
<dbReference type="SMART" id="SM00331">
    <property type="entry name" value="PP2C_SIG"/>
    <property type="match status" value="1"/>
</dbReference>
<feature type="domain" description="PPM-type phosphatase" evidence="2">
    <location>
        <begin position="68"/>
        <end position="332"/>
    </location>
</feature>
<evidence type="ECO:0000259" key="2">
    <source>
        <dbReference type="PROSITE" id="PS51746"/>
    </source>
</evidence>
<dbReference type="InterPro" id="IPR036457">
    <property type="entry name" value="PPM-type-like_dom_sf"/>
</dbReference>
<feature type="region of interest" description="Disordered" evidence="1">
    <location>
        <begin position="126"/>
        <end position="163"/>
    </location>
</feature>
<name>A0A8J7GLL7_9ACTN</name>
<dbReference type="InterPro" id="IPR001932">
    <property type="entry name" value="PPM-type_phosphatase-like_dom"/>
</dbReference>
<accession>A0A8J7GLL7</accession>
<sequence>MTAVVSCPGCAEPVGAADGFCEACGRSLKPAPACVRCAVGTVDEDGYCTACGARQPGPGDHEELDLGAVAGVTDRGLRHHRNEDAMAVRRTGDGVAAVVCDGVSVSPRPHEASRLACDTAVAILASGPPETVPAPRRPDIEPGPPGPAPAPGADALTGPADAATREAARAAAAAVAALGTPTAAPACTYVSALVRGGSFTVGWIGDSRAYWLPGTGDAELLTEDDSWAVEMVAHGLLTPEQANADRRAHAITRWLGADAGPADPHVVTRRPDVPGVLLLCSDGLWNYLPSAPDLAARYADLTGPAVDRARALVRYALDAGGHDNITVVLLPVPTPPEEDPS</sequence>
<reference evidence="3" key="1">
    <citation type="submission" date="2020-11" db="EMBL/GenBank/DDBJ databases">
        <title>Sequencing the genomes of 1000 actinobacteria strains.</title>
        <authorList>
            <person name="Klenk H.-P."/>
        </authorList>
    </citation>
    <scope>NUCLEOTIDE SEQUENCE</scope>
    <source>
        <strain evidence="3">DSM 45356</strain>
    </source>
</reference>
<dbReference type="SMART" id="SM00332">
    <property type="entry name" value="PP2Cc"/>
    <property type="match status" value="1"/>
</dbReference>
<evidence type="ECO:0000313" key="4">
    <source>
        <dbReference type="Proteomes" id="UP000622552"/>
    </source>
</evidence>
<organism evidence="3 4">
    <name type="scientific">Longispora fulva</name>
    <dbReference type="NCBI Taxonomy" id="619741"/>
    <lineage>
        <taxon>Bacteria</taxon>
        <taxon>Bacillati</taxon>
        <taxon>Actinomycetota</taxon>
        <taxon>Actinomycetes</taxon>
        <taxon>Micromonosporales</taxon>
        <taxon>Micromonosporaceae</taxon>
        <taxon>Longispora</taxon>
    </lineage>
</organism>
<dbReference type="Gene3D" id="3.60.40.10">
    <property type="entry name" value="PPM-type phosphatase domain"/>
    <property type="match status" value="1"/>
</dbReference>
<evidence type="ECO:0000256" key="1">
    <source>
        <dbReference type="SAM" id="MobiDB-lite"/>
    </source>
</evidence>
<keyword evidence="4" id="KW-1185">Reference proteome</keyword>
<gene>
    <name evidence="3" type="ORF">IW245_001463</name>
</gene>
<dbReference type="EMBL" id="JADOUF010000001">
    <property type="protein sequence ID" value="MBG6135269.1"/>
    <property type="molecule type" value="Genomic_DNA"/>
</dbReference>
<feature type="compositionally biased region" description="Pro residues" evidence="1">
    <location>
        <begin position="141"/>
        <end position="150"/>
    </location>
</feature>
<dbReference type="Pfam" id="PF13672">
    <property type="entry name" value="PP2C_2"/>
    <property type="match status" value="1"/>
</dbReference>
<evidence type="ECO:0000313" key="3">
    <source>
        <dbReference type="EMBL" id="MBG6135269.1"/>
    </source>
</evidence>
<protein>
    <submittedName>
        <fullName evidence="3">Serine/threonine protein phosphatase PrpC</fullName>
    </submittedName>
</protein>
<dbReference type="Proteomes" id="UP000622552">
    <property type="component" value="Unassembled WGS sequence"/>
</dbReference>
<dbReference type="PROSITE" id="PS51746">
    <property type="entry name" value="PPM_2"/>
    <property type="match status" value="1"/>
</dbReference>
<feature type="compositionally biased region" description="Low complexity" evidence="1">
    <location>
        <begin position="151"/>
        <end position="162"/>
    </location>
</feature>
<dbReference type="AlphaFoldDB" id="A0A8J7GLL7"/>
<comment type="caution">
    <text evidence="3">The sequence shown here is derived from an EMBL/GenBank/DDBJ whole genome shotgun (WGS) entry which is preliminary data.</text>
</comment>